<dbReference type="Pfam" id="PF03781">
    <property type="entry name" value="FGE-sulfatase"/>
    <property type="match status" value="1"/>
</dbReference>
<dbReference type="PANTHER" id="PTHR23150">
    <property type="entry name" value="SULFATASE MODIFYING FACTOR 1, 2"/>
    <property type="match status" value="1"/>
</dbReference>
<dbReference type="Gene3D" id="3.40.50.1460">
    <property type="match status" value="1"/>
</dbReference>
<feature type="domain" description="Peptidase C14 caspase" evidence="2">
    <location>
        <begin position="3"/>
        <end position="226"/>
    </location>
</feature>
<feature type="domain" description="Sulfatase-modifying factor enzyme-like" evidence="3">
    <location>
        <begin position="454"/>
        <end position="693"/>
    </location>
</feature>
<dbReference type="Pfam" id="PF00656">
    <property type="entry name" value="Peptidase_C14"/>
    <property type="match status" value="1"/>
</dbReference>
<reference evidence="4 5" key="1">
    <citation type="submission" date="2024-09" db="EMBL/GenBank/DDBJ databases">
        <title>Floridaenema gen nov. (Aerosakkonemataceae, Aerosakkonematales ord. nov., Cyanobacteria) from benthic tropical and subtropical fresh waters, with the description of four new species.</title>
        <authorList>
            <person name="Moretto J.A."/>
            <person name="Berthold D.E."/>
            <person name="Lefler F.W."/>
            <person name="Huang I.-S."/>
            <person name="Laughinghouse H. IV."/>
        </authorList>
    </citation>
    <scope>NUCLEOTIDE SEQUENCE [LARGE SCALE GENOMIC DNA]</scope>
    <source>
        <strain evidence="4 5">BLCC-F167</strain>
    </source>
</reference>
<evidence type="ECO:0000259" key="3">
    <source>
        <dbReference type="Pfam" id="PF03781"/>
    </source>
</evidence>
<dbReference type="InterPro" id="IPR011600">
    <property type="entry name" value="Pept_C14_caspase"/>
</dbReference>
<dbReference type="NCBIfam" id="NF047832">
    <property type="entry name" value="caspase_w_EACC1"/>
    <property type="match status" value="1"/>
</dbReference>
<dbReference type="RefSeq" id="WP_413277162.1">
    <property type="nucleotide sequence ID" value="NZ_JBHFNT010000072.1"/>
</dbReference>
<dbReference type="InterPro" id="IPR018247">
    <property type="entry name" value="EF_Hand_1_Ca_BS"/>
</dbReference>
<dbReference type="InterPro" id="IPR029030">
    <property type="entry name" value="Caspase-like_dom_sf"/>
</dbReference>
<dbReference type="InterPro" id="IPR042095">
    <property type="entry name" value="SUMF_sf"/>
</dbReference>
<dbReference type="Gene3D" id="3.90.1580.10">
    <property type="entry name" value="paralog of FGE (formylglycine-generating enzyme)"/>
    <property type="match status" value="1"/>
</dbReference>
<dbReference type="SUPFAM" id="SSF52129">
    <property type="entry name" value="Caspase-like"/>
    <property type="match status" value="1"/>
</dbReference>
<dbReference type="SUPFAM" id="SSF56436">
    <property type="entry name" value="C-type lectin-like"/>
    <property type="match status" value="1"/>
</dbReference>
<keyword evidence="5" id="KW-1185">Reference proteome</keyword>
<evidence type="ECO:0000256" key="1">
    <source>
        <dbReference type="SAM" id="MobiDB-lite"/>
    </source>
</evidence>
<name>A0ABV4WIP3_9CYAN</name>
<dbReference type="PROSITE" id="PS00018">
    <property type="entry name" value="EF_HAND_1"/>
    <property type="match status" value="1"/>
</dbReference>
<evidence type="ECO:0000313" key="5">
    <source>
        <dbReference type="Proteomes" id="UP001576780"/>
    </source>
</evidence>
<gene>
    <name evidence="4" type="ORF">ACE1CA_09405</name>
</gene>
<comment type="caution">
    <text evidence="4">The sequence shown here is derived from an EMBL/GenBank/DDBJ whole genome shotgun (WGS) entry which is preliminary data.</text>
</comment>
<proteinExistence type="predicted"/>
<evidence type="ECO:0000259" key="2">
    <source>
        <dbReference type="Pfam" id="PF00656"/>
    </source>
</evidence>
<dbReference type="PANTHER" id="PTHR23150:SF19">
    <property type="entry name" value="FORMYLGLYCINE-GENERATING ENZYME"/>
    <property type="match status" value="1"/>
</dbReference>
<sequence>MAKIALLIGVSEYEPGLNPLPAAVKDVEAMGRVLADAEKGDFTIQVLQNPQRQQMEEAIYRLFANRQKDDLLLFYFSGHGVKDESGNLFLATRTTRKDNGSLVEPTAVAASFLHKSMNQSKSERQVIILDCCFSGAIAKGLTVKDDGAVNLQEQLGGKGRAILTSSSSTQYSFEQEGSELSIYTRYLVEGIDKGAADLDGDGWISADELHEYANSKVTEAAPAMTPEFYPMKEGYKILLAKSPKDDPKLKYRKQLEEIAHEDEGEISIVNRFYLDELRTTLDISAEEAFVIQLEVLDPYQKRKEKLQRYEEALSELVQNQYPINEKERKKLERLQLLLQLREEDIASIEERVLAPKKAEYERKRQEAEKQQQKVEKPQQEPEKPKLQQTANFSATLKSEEKVQKQTFEFETATIAIMRNPRWFGLGEKVTHEIKRSRKQAEFFTEHLGNGVILEMVAIPGGTFVMGSPTDESERRDRESPQHSVTIKPFFMGKFQVTQAQWQTVAGFPEVEIDLDPDPSKFKGANRPVEQVSWYEVVEFCDRLSQKTGRNYRLPSEAEWEYACRAGTTTPFHFGETITTDLANYNGDYVYASGSKGIYRQQTTEVGSFPANAFGLYDMHGNVWEWCADHWQENYRKNYRKAPNDGSAWLSRDEGARRLLRGGSWYFNPDYCRSACRSNNLADYDYYVIGFRIVCSAEWT</sequence>
<evidence type="ECO:0000313" key="4">
    <source>
        <dbReference type="EMBL" id="MFB2834737.1"/>
    </source>
</evidence>
<dbReference type="InterPro" id="IPR016187">
    <property type="entry name" value="CTDL_fold"/>
</dbReference>
<dbReference type="InterPro" id="IPR051043">
    <property type="entry name" value="Sulfatase_Mod_Factor_Kinase"/>
</dbReference>
<protein>
    <submittedName>
        <fullName evidence="4">SUMF1/EgtB/PvdO family nonheme iron enzyme</fullName>
    </submittedName>
</protein>
<dbReference type="Proteomes" id="UP001576780">
    <property type="component" value="Unassembled WGS sequence"/>
</dbReference>
<feature type="compositionally biased region" description="Basic and acidic residues" evidence="1">
    <location>
        <begin position="362"/>
        <end position="385"/>
    </location>
</feature>
<accession>A0ABV4WIP3</accession>
<dbReference type="EMBL" id="JBHFNT010000072">
    <property type="protein sequence ID" value="MFB2834737.1"/>
    <property type="molecule type" value="Genomic_DNA"/>
</dbReference>
<dbReference type="InterPro" id="IPR005532">
    <property type="entry name" value="SUMF_dom"/>
</dbReference>
<organism evidence="4 5">
    <name type="scientific">Floridaenema evergladense BLCC-F167</name>
    <dbReference type="NCBI Taxonomy" id="3153639"/>
    <lineage>
        <taxon>Bacteria</taxon>
        <taxon>Bacillati</taxon>
        <taxon>Cyanobacteriota</taxon>
        <taxon>Cyanophyceae</taxon>
        <taxon>Oscillatoriophycideae</taxon>
        <taxon>Aerosakkonematales</taxon>
        <taxon>Aerosakkonemataceae</taxon>
        <taxon>Floridanema</taxon>
        <taxon>Floridanema evergladense</taxon>
    </lineage>
</organism>
<feature type="region of interest" description="Disordered" evidence="1">
    <location>
        <begin position="362"/>
        <end position="390"/>
    </location>
</feature>